<protein>
    <recommendedName>
        <fullName evidence="4">CS domain-containing protein</fullName>
    </recommendedName>
</protein>
<dbReference type="HOGENOM" id="CLU_1021053_0_0_1"/>
<reference evidence="2 3" key="2">
    <citation type="journal article" date="2008" name="Nature">
        <title>The Phaeodactylum genome reveals the evolutionary history of diatom genomes.</title>
        <authorList>
            <person name="Bowler C."/>
            <person name="Allen A.E."/>
            <person name="Badger J.H."/>
            <person name="Grimwood J."/>
            <person name="Jabbari K."/>
            <person name="Kuo A."/>
            <person name="Maheswari U."/>
            <person name="Martens C."/>
            <person name="Maumus F."/>
            <person name="Otillar R.P."/>
            <person name="Rayko E."/>
            <person name="Salamov A."/>
            <person name="Vandepoele K."/>
            <person name="Beszteri B."/>
            <person name="Gruber A."/>
            <person name="Heijde M."/>
            <person name="Katinka M."/>
            <person name="Mock T."/>
            <person name="Valentin K."/>
            <person name="Verret F."/>
            <person name="Berges J.A."/>
            <person name="Brownlee C."/>
            <person name="Cadoret J.P."/>
            <person name="Chiovitti A."/>
            <person name="Choi C.J."/>
            <person name="Coesel S."/>
            <person name="De Martino A."/>
            <person name="Detter J.C."/>
            <person name="Durkin C."/>
            <person name="Falciatore A."/>
            <person name="Fournet J."/>
            <person name="Haruta M."/>
            <person name="Huysman M.J."/>
            <person name="Jenkins B.D."/>
            <person name="Jiroutova K."/>
            <person name="Jorgensen R.E."/>
            <person name="Joubert Y."/>
            <person name="Kaplan A."/>
            <person name="Kroger N."/>
            <person name="Kroth P.G."/>
            <person name="La Roche J."/>
            <person name="Lindquist E."/>
            <person name="Lommer M."/>
            <person name="Martin-Jezequel V."/>
            <person name="Lopez P.J."/>
            <person name="Lucas S."/>
            <person name="Mangogna M."/>
            <person name="McGinnis K."/>
            <person name="Medlin L.K."/>
            <person name="Montsant A."/>
            <person name="Oudot-Le Secq M.P."/>
            <person name="Napoli C."/>
            <person name="Obornik M."/>
            <person name="Parker M.S."/>
            <person name="Petit J.L."/>
            <person name="Porcel B.M."/>
            <person name="Poulsen N."/>
            <person name="Robison M."/>
            <person name="Rychlewski L."/>
            <person name="Rynearson T.A."/>
            <person name="Schmutz J."/>
            <person name="Shapiro H."/>
            <person name="Siaut M."/>
            <person name="Stanley M."/>
            <person name="Sussman M.R."/>
            <person name="Taylor A.R."/>
            <person name="Vardi A."/>
            <person name="von Dassow P."/>
            <person name="Vyverman W."/>
            <person name="Willis A."/>
            <person name="Wyrwicz L.S."/>
            <person name="Rokhsar D.S."/>
            <person name="Weissenbach J."/>
            <person name="Armbrust E.V."/>
            <person name="Green B.R."/>
            <person name="Van de Peer Y."/>
            <person name="Grigoriev I.V."/>
        </authorList>
    </citation>
    <scope>NUCLEOTIDE SEQUENCE [LARGE SCALE GENOMIC DNA]</scope>
    <source>
        <strain evidence="2 3">CCMP1335</strain>
    </source>
</reference>
<accession>B8C6P5</accession>
<gene>
    <name evidence="2" type="ORF">THAPSDRAFT_23720</name>
</gene>
<dbReference type="GeneID" id="7450133"/>
<organism evidence="2 3">
    <name type="scientific">Thalassiosira pseudonana</name>
    <name type="common">Marine diatom</name>
    <name type="synonym">Cyclotella nana</name>
    <dbReference type="NCBI Taxonomy" id="35128"/>
    <lineage>
        <taxon>Eukaryota</taxon>
        <taxon>Sar</taxon>
        <taxon>Stramenopiles</taxon>
        <taxon>Ochrophyta</taxon>
        <taxon>Bacillariophyta</taxon>
        <taxon>Coscinodiscophyceae</taxon>
        <taxon>Thalassiosirophycidae</taxon>
        <taxon>Thalassiosirales</taxon>
        <taxon>Thalassiosiraceae</taxon>
        <taxon>Thalassiosira</taxon>
    </lineage>
</organism>
<feature type="region of interest" description="Disordered" evidence="1">
    <location>
        <begin position="1"/>
        <end position="40"/>
    </location>
</feature>
<feature type="region of interest" description="Disordered" evidence="1">
    <location>
        <begin position="64"/>
        <end position="83"/>
    </location>
</feature>
<evidence type="ECO:0000313" key="3">
    <source>
        <dbReference type="Proteomes" id="UP000001449"/>
    </source>
</evidence>
<evidence type="ECO:0008006" key="4">
    <source>
        <dbReference type="Google" id="ProtNLM"/>
    </source>
</evidence>
<dbReference type="EMBL" id="CM000644">
    <property type="protein sequence ID" value="EED90606.1"/>
    <property type="molecule type" value="Genomic_DNA"/>
</dbReference>
<dbReference type="Proteomes" id="UP000001449">
    <property type="component" value="Chromosome 8"/>
</dbReference>
<dbReference type="OMA" id="KARERQC"/>
<name>B8C6P5_THAPS</name>
<feature type="compositionally biased region" description="Acidic residues" evidence="1">
    <location>
        <begin position="13"/>
        <end position="24"/>
    </location>
</feature>
<dbReference type="AlphaFoldDB" id="B8C6P5"/>
<dbReference type="PaxDb" id="35128-Thaps23720"/>
<dbReference type="InParanoid" id="B8C6P5"/>
<feature type="compositionally biased region" description="Basic and acidic residues" evidence="1">
    <location>
        <begin position="1"/>
        <end position="12"/>
    </location>
</feature>
<reference evidence="2 3" key="1">
    <citation type="journal article" date="2004" name="Science">
        <title>The genome of the diatom Thalassiosira pseudonana: ecology, evolution, and metabolism.</title>
        <authorList>
            <person name="Armbrust E.V."/>
            <person name="Berges J.A."/>
            <person name="Bowler C."/>
            <person name="Green B.R."/>
            <person name="Martinez D."/>
            <person name="Putnam N.H."/>
            <person name="Zhou S."/>
            <person name="Allen A.E."/>
            <person name="Apt K.E."/>
            <person name="Bechner M."/>
            <person name="Brzezinski M.A."/>
            <person name="Chaal B.K."/>
            <person name="Chiovitti A."/>
            <person name="Davis A.K."/>
            <person name="Demarest M.S."/>
            <person name="Detter J.C."/>
            <person name="Glavina T."/>
            <person name="Goodstein D."/>
            <person name="Hadi M.Z."/>
            <person name="Hellsten U."/>
            <person name="Hildebrand M."/>
            <person name="Jenkins B.D."/>
            <person name="Jurka J."/>
            <person name="Kapitonov V.V."/>
            <person name="Kroger N."/>
            <person name="Lau W.W."/>
            <person name="Lane T.W."/>
            <person name="Larimer F.W."/>
            <person name="Lippmeier J.C."/>
            <person name="Lucas S."/>
            <person name="Medina M."/>
            <person name="Montsant A."/>
            <person name="Obornik M."/>
            <person name="Parker M.S."/>
            <person name="Palenik B."/>
            <person name="Pazour G.J."/>
            <person name="Richardson P.M."/>
            <person name="Rynearson T.A."/>
            <person name="Saito M.A."/>
            <person name="Schwartz D.C."/>
            <person name="Thamatrakoln K."/>
            <person name="Valentin K."/>
            <person name="Vardi A."/>
            <person name="Wilkerson F.P."/>
            <person name="Rokhsar D.S."/>
        </authorList>
    </citation>
    <scope>NUCLEOTIDE SEQUENCE [LARGE SCALE GENOMIC DNA]</scope>
    <source>
        <strain evidence="2 3">CCMP1335</strain>
    </source>
</reference>
<proteinExistence type="predicted"/>
<dbReference type="RefSeq" id="XP_002291755.1">
    <property type="nucleotide sequence ID" value="XM_002291719.1"/>
</dbReference>
<dbReference type="KEGG" id="tps:THAPSDRAFT_23720"/>
<keyword evidence="3" id="KW-1185">Reference proteome</keyword>
<evidence type="ECO:0000256" key="1">
    <source>
        <dbReference type="SAM" id="MobiDB-lite"/>
    </source>
</evidence>
<sequence length="339" mass="37568">MVDYSKWDRMDFSDSDSGDEADDDQQPRVTSLDTPGRVTIGADGSLDIKLSTLPTSSSVDSRVAAVASSDGSDNGGGSRTLPSMMIEGEQSKKARKMHQWQTQLSHNGGQHNITVTFEQESIQLPVYWFQDRYAVTLRVGFHPSLFPSKSIRVRVLGAIEYKDRYSAVGSGSSTGEFENDEEGTASFGTVDILSVTPDKKETVLLSGKLPRPIHLNQDEDEIGFEIEDNLAMMDNISKATTETTSDSCTKFVTVVLPKAVPMYGMVIWWDRPLIGFPTIDLSSIQDRSNQTEKIMSIDEYNASMDNNITNASTASVQQAWEEAHEQFRQKGKEREVNRG</sequence>
<dbReference type="eggNOG" id="ENOG502QZAS">
    <property type="taxonomic scope" value="Eukaryota"/>
</dbReference>
<evidence type="ECO:0000313" key="2">
    <source>
        <dbReference type="EMBL" id="EED90606.1"/>
    </source>
</evidence>